<dbReference type="EMBL" id="JQFK01001270">
    <property type="protein sequence ID" value="KGK34801.1"/>
    <property type="molecule type" value="Genomic_DNA"/>
</dbReference>
<evidence type="ECO:0000313" key="5">
    <source>
        <dbReference type="Proteomes" id="UP000029867"/>
    </source>
</evidence>
<proteinExistence type="predicted"/>
<reference evidence="6" key="3">
    <citation type="journal article" date="2017" name="Genome Announc.">
        <title>Genome sequences of Cyberlindnera fabianii 65, Pichia kudriavzevii 129, and Saccharomyces cerevisiae 131 isolated from fermented masau fruits in Zimbabwe.</title>
        <authorList>
            <person name="van Rijswijck I.M.H."/>
            <person name="Derks M.F.L."/>
            <person name="Abee T."/>
            <person name="de Ridder D."/>
            <person name="Smid E.J."/>
        </authorList>
    </citation>
    <scope>NUCLEOTIDE SEQUENCE [LARGE SCALE GENOMIC DNA]</scope>
    <source>
        <strain evidence="6">129</strain>
    </source>
</reference>
<reference evidence="5" key="1">
    <citation type="journal article" date="2014" name="Microb. Cell Fact.">
        <title>Exploiting Issatchenkia orientalis SD108 for succinic acid production.</title>
        <authorList>
            <person name="Xiao H."/>
            <person name="Shao Z."/>
            <person name="Jiang Y."/>
            <person name="Dole S."/>
            <person name="Zhao H."/>
        </authorList>
    </citation>
    <scope>NUCLEOTIDE SEQUENCE [LARGE SCALE GENOMIC DNA]</scope>
    <source>
        <strain evidence="5">SD108</strain>
    </source>
</reference>
<dbReference type="EMBL" id="MQVM01000218">
    <property type="protein sequence ID" value="ONH69273.1"/>
    <property type="molecule type" value="Genomic_DNA"/>
</dbReference>
<evidence type="ECO:0000313" key="4">
    <source>
        <dbReference type="EMBL" id="ONH70775.1"/>
    </source>
</evidence>
<dbReference type="HOGENOM" id="CLU_3279613_0_0_1"/>
<dbReference type="EMBL" id="MQVM01000055">
    <property type="protein sequence ID" value="ONH70775.1"/>
    <property type="molecule type" value="Genomic_DNA"/>
</dbReference>
<accession>A0A099NSC4</accession>
<evidence type="ECO:0000313" key="2">
    <source>
        <dbReference type="EMBL" id="ONH69273.1"/>
    </source>
</evidence>
<name>A0A099NSC4_PICKU</name>
<dbReference type="EMBL" id="MQVM01000095">
    <property type="protein sequence ID" value="ONH70517.1"/>
    <property type="molecule type" value="Genomic_DNA"/>
</dbReference>
<dbReference type="Proteomes" id="UP000029867">
    <property type="component" value="Unassembled WGS sequence"/>
</dbReference>
<dbReference type="AlphaFoldDB" id="A0A099NSC4"/>
<protein>
    <submittedName>
        <fullName evidence="1">Uncharacterized protein</fullName>
    </submittedName>
</protein>
<evidence type="ECO:0000313" key="6">
    <source>
        <dbReference type="Proteomes" id="UP000189274"/>
    </source>
</evidence>
<dbReference type="Proteomes" id="UP000189274">
    <property type="component" value="Unassembled WGS sequence"/>
</dbReference>
<gene>
    <name evidence="4" type="ORF">BOH78_4982</name>
    <name evidence="3" type="ORF">BOH78_5162</name>
    <name evidence="2" type="ORF">BOH78_5428</name>
    <name evidence="1" type="ORF">JL09_g6050</name>
</gene>
<evidence type="ECO:0000313" key="1">
    <source>
        <dbReference type="EMBL" id="KGK34801.1"/>
    </source>
</evidence>
<reference evidence="1" key="2">
    <citation type="submission" date="2014-08" db="EMBL/GenBank/DDBJ databases">
        <title>Exploiting Issatchenkia orientalis SD108 for Succinic Acid Production.</title>
        <authorList>
            <person name="Xiao H."/>
            <person name="Shao Z."/>
            <person name="Jiang Y."/>
            <person name="Dole S."/>
            <person name="Zhao H."/>
        </authorList>
    </citation>
    <scope>NUCLEOTIDE SEQUENCE [LARGE SCALE GENOMIC DNA]</scope>
    <source>
        <strain evidence="1">SD108</strain>
    </source>
</reference>
<reference evidence="2" key="4">
    <citation type="submission" date="2017-01" db="EMBL/GenBank/DDBJ databases">
        <authorList>
            <person name="Mah S.A."/>
            <person name="Swanson W.J."/>
            <person name="Moy G.W."/>
            <person name="Vacquier V.D."/>
        </authorList>
    </citation>
    <scope>NUCLEOTIDE SEQUENCE [LARGE SCALE GENOMIC DNA]</scope>
    <source>
        <strain evidence="2">129</strain>
    </source>
</reference>
<comment type="caution">
    <text evidence="1">The sequence shown here is derived from an EMBL/GenBank/DDBJ whole genome shotgun (WGS) entry which is preliminary data.</text>
</comment>
<organism evidence="1 5">
    <name type="scientific">Pichia kudriavzevii</name>
    <name type="common">Yeast</name>
    <name type="synonym">Issatchenkia orientalis</name>
    <dbReference type="NCBI Taxonomy" id="4909"/>
    <lineage>
        <taxon>Eukaryota</taxon>
        <taxon>Fungi</taxon>
        <taxon>Dikarya</taxon>
        <taxon>Ascomycota</taxon>
        <taxon>Saccharomycotina</taxon>
        <taxon>Pichiomycetes</taxon>
        <taxon>Pichiales</taxon>
        <taxon>Pichiaceae</taxon>
        <taxon>Pichia</taxon>
    </lineage>
</organism>
<sequence length="41" mass="4699">MGWKMQAFLPRGFCNVKLPISVLLTLGPMRLNTLNWAYCLT</sequence>
<evidence type="ECO:0000313" key="3">
    <source>
        <dbReference type="EMBL" id="ONH70517.1"/>
    </source>
</evidence>